<dbReference type="eggNOG" id="ENOG502T145">
    <property type="taxonomic scope" value="Eukaryota"/>
</dbReference>
<dbReference type="HOGENOM" id="CLU_741979_0_0_1"/>
<proteinExistence type="predicted"/>
<reference evidence="1 2" key="1">
    <citation type="journal article" date="2012" name="New Phytol.">
        <title>Insight into trade-off between wood decay and parasitism from the genome of a fungal forest pathogen.</title>
        <authorList>
            <person name="Olson A."/>
            <person name="Aerts A."/>
            <person name="Asiegbu F."/>
            <person name="Belbahri L."/>
            <person name="Bouzid O."/>
            <person name="Broberg A."/>
            <person name="Canback B."/>
            <person name="Coutinho P.M."/>
            <person name="Cullen D."/>
            <person name="Dalman K."/>
            <person name="Deflorio G."/>
            <person name="van Diepen L.T."/>
            <person name="Dunand C."/>
            <person name="Duplessis S."/>
            <person name="Durling M."/>
            <person name="Gonthier P."/>
            <person name="Grimwood J."/>
            <person name="Fossdal C.G."/>
            <person name="Hansson D."/>
            <person name="Henrissat B."/>
            <person name="Hietala A."/>
            <person name="Himmelstrand K."/>
            <person name="Hoffmeister D."/>
            <person name="Hogberg N."/>
            <person name="James T.Y."/>
            <person name="Karlsson M."/>
            <person name="Kohler A."/>
            <person name="Kues U."/>
            <person name="Lee Y.H."/>
            <person name="Lin Y.C."/>
            <person name="Lind M."/>
            <person name="Lindquist E."/>
            <person name="Lombard V."/>
            <person name="Lucas S."/>
            <person name="Lunden K."/>
            <person name="Morin E."/>
            <person name="Murat C."/>
            <person name="Park J."/>
            <person name="Raffaello T."/>
            <person name="Rouze P."/>
            <person name="Salamov A."/>
            <person name="Schmutz J."/>
            <person name="Solheim H."/>
            <person name="Stahlberg J."/>
            <person name="Velez H."/>
            <person name="de Vries R.P."/>
            <person name="Wiebenga A."/>
            <person name="Woodward S."/>
            <person name="Yakovlev I."/>
            <person name="Garbelotto M."/>
            <person name="Martin F."/>
            <person name="Grigoriev I.V."/>
            <person name="Stenlid J."/>
        </authorList>
    </citation>
    <scope>NUCLEOTIDE SEQUENCE [LARGE SCALE GENOMIC DNA]</scope>
    <source>
        <strain evidence="1 2">TC 32-1</strain>
    </source>
</reference>
<evidence type="ECO:0000313" key="1">
    <source>
        <dbReference type="EMBL" id="ETW86288.1"/>
    </source>
</evidence>
<evidence type="ECO:0000313" key="2">
    <source>
        <dbReference type="Proteomes" id="UP000030671"/>
    </source>
</evidence>
<gene>
    <name evidence="1" type="ORF">HETIRDRAFT_310228</name>
</gene>
<dbReference type="AlphaFoldDB" id="W4KKC9"/>
<keyword evidence="2" id="KW-1185">Reference proteome</keyword>
<dbReference type="RefSeq" id="XP_009543043.1">
    <property type="nucleotide sequence ID" value="XM_009544748.1"/>
</dbReference>
<dbReference type="OrthoDB" id="2750929at2759"/>
<dbReference type="KEGG" id="hir:HETIRDRAFT_310228"/>
<dbReference type="EMBL" id="KI925455">
    <property type="protein sequence ID" value="ETW86288.1"/>
    <property type="molecule type" value="Genomic_DNA"/>
</dbReference>
<dbReference type="GeneID" id="20669765"/>
<sequence length="373" mass="42699">MRFLSPWIRFTRFPVALRLPRVKVLAASLSTLPASESLSPTPSTGAFKFVKIVRPIRVFRHFETLDQHRLRSSDFVKLDKMCPICRVQNTEQGIPLYSKRMIIIYGSRHKYQPFPPETKGFFYYWANPETPVDGQVRFRVTRDGDPSSFTTGFDLLGLDGLPWCITLFQALNMAKYSPLGELLLKENLVTKEIAEQACSLRTRLKQSAIEHLRSKRIRPVLKLGQVFSLHLASSSFTIWTDREDAASKTTRNSPWTFKAINPKTQRQCLQNAFDAGIIHVCFERSPLPSHAGKRYLALRVVKIAEPIQMKPYDQINGTRPIPPLREGELITRVSNRLWTIDCETSSKKRIAFGRLFDDEMPDEGAAAKEERSQ</sequence>
<protein>
    <submittedName>
        <fullName evidence="1">Uncharacterized protein</fullName>
    </submittedName>
</protein>
<accession>W4KKC9</accession>
<name>W4KKC9_HETIT</name>
<organism evidence="1 2">
    <name type="scientific">Heterobasidion irregulare (strain TC 32-1)</name>
    <dbReference type="NCBI Taxonomy" id="747525"/>
    <lineage>
        <taxon>Eukaryota</taxon>
        <taxon>Fungi</taxon>
        <taxon>Dikarya</taxon>
        <taxon>Basidiomycota</taxon>
        <taxon>Agaricomycotina</taxon>
        <taxon>Agaricomycetes</taxon>
        <taxon>Russulales</taxon>
        <taxon>Bondarzewiaceae</taxon>
        <taxon>Heterobasidion</taxon>
        <taxon>Heterobasidion annosum species complex</taxon>
    </lineage>
</organism>
<dbReference type="Proteomes" id="UP000030671">
    <property type="component" value="Unassembled WGS sequence"/>
</dbReference>
<dbReference type="InParanoid" id="W4KKC9"/>